<evidence type="ECO:0000313" key="3">
    <source>
        <dbReference type="Proteomes" id="UP001558652"/>
    </source>
</evidence>
<feature type="compositionally biased region" description="Basic and acidic residues" evidence="1">
    <location>
        <begin position="110"/>
        <end position="131"/>
    </location>
</feature>
<evidence type="ECO:0000313" key="2">
    <source>
        <dbReference type="EMBL" id="KAL1138096.1"/>
    </source>
</evidence>
<protein>
    <submittedName>
        <fullName evidence="2">Uncharacterized protein</fullName>
    </submittedName>
</protein>
<gene>
    <name evidence="2" type="ORF">AAG570_009791</name>
</gene>
<name>A0ABD0YQQ2_9HEMI</name>
<dbReference type="AlphaFoldDB" id="A0ABD0YQQ2"/>
<keyword evidence="3" id="KW-1185">Reference proteome</keyword>
<feature type="region of interest" description="Disordered" evidence="1">
    <location>
        <begin position="96"/>
        <end position="131"/>
    </location>
</feature>
<dbReference type="Proteomes" id="UP001558652">
    <property type="component" value="Unassembled WGS sequence"/>
</dbReference>
<dbReference type="EMBL" id="JBFDAA010000004">
    <property type="protein sequence ID" value="KAL1138096.1"/>
    <property type="molecule type" value="Genomic_DNA"/>
</dbReference>
<accession>A0ABD0YQQ2</accession>
<proteinExistence type="predicted"/>
<sequence length="244" mass="27962">MMDGKEGPDAQKVVRLEIDSDNFSRIVEALLRAEEDDRGVIRRGQRVEISLEEKAEAVSSGGKRRRIYLSGKVFWNNNCGCYRKALENREAAHEDVVARRGASRKSMGRIKSESEPGTRGTRTAEEDVHGVSRPEDIRVDNDRYVYISEKRKIREREAGRDHCDNSRAIARKPCIEESLSSLNGRSGRSGPSGRWKKPSFLPGRMDLSEWKRIIMPNGYNPLTWLYRNYSKTKAFVREFSTYST</sequence>
<reference evidence="2 3" key="1">
    <citation type="submission" date="2024-07" db="EMBL/GenBank/DDBJ databases">
        <title>Chromosome-level genome assembly of the water stick insect Ranatra chinensis (Heteroptera: Nepidae).</title>
        <authorList>
            <person name="Liu X."/>
        </authorList>
    </citation>
    <scope>NUCLEOTIDE SEQUENCE [LARGE SCALE GENOMIC DNA]</scope>
    <source>
        <strain evidence="2">Cailab_2021Rc</strain>
        <tissue evidence="2">Muscle</tissue>
    </source>
</reference>
<evidence type="ECO:0000256" key="1">
    <source>
        <dbReference type="SAM" id="MobiDB-lite"/>
    </source>
</evidence>
<comment type="caution">
    <text evidence="2">The sequence shown here is derived from an EMBL/GenBank/DDBJ whole genome shotgun (WGS) entry which is preliminary data.</text>
</comment>
<organism evidence="2 3">
    <name type="scientific">Ranatra chinensis</name>
    <dbReference type="NCBI Taxonomy" id="642074"/>
    <lineage>
        <taxon>Eukaryota</taxon>
        <taxon>Metazoa</taxon>
        <taxon>Ecdysozoa</taxon>
        <taxon>Arthropoda</taxon>
        <taxon>Hexapoda</taxon>
        <taxon>Insecta</taxon>
        <taxon>Pterygota</taxon>
        <taxon>Neoptera</taxon>
        <taxon>Paraneoptera</taxon>
        <taxon>Hemiptera</taxon>
        <taxon>Heteroptera</taxon>
        <taxon>Panheteroptera</taxon>
        <taxon>Nepomorpha</taxon>
        <taxon>Nepidae</taxon>
        <taxon>Ranatrinae</taxon>
        <taxon>Ranatra</taxon>
    </lineage>
</organism>